<dbReference type="AlphaFoldDB" id="A0A4U0FGL1"/>
<name>A0A4U0FGL1_9BACL</name>
<gene>
    <name evidence="1" type="ORF">E5161_01295</name>
</gene>
<keyword evidence="2" id="KW-1185">Reference proteome</keyword>
<proteinExistence type="predicted"/>
<evidence type="ECO:0000313" key="2">
    <source>
        <dbReference type="Proteomes" id="UP000309673"/>
    </source>
</evidence>
<dbReference type="OrthoDB" id="2928548at2"/>
<dbReference type="EMBL" id="SUPK01000001">
    <property type="protein sequence ID" value="TJY44061.1"/>
    <property type="molecule type" value="Genomic_DNA"/>
</dbReference>
<organism evidence="1 2">
    <name type="scientific">Cohnella pontilimi</name>
    <dbReference type="NCBI Taxonomy" id="2564100"/>
    <lineage>
        <taxon>Bacteria</taxon>
        <taxon>Bacillati</taxon>
        <taxon>Bacillota</taxon>
        <taxon>Bacilli</taxon>
        <taxon>Bacillales</taxon>
        <taxon>Paenibacillaceae</taxon>
        <taxon>Cohnella</taxon>
    </lineage>
</organism>
<dbReference type="Proteomes" id="UP000309673">
    <property type="component" value="Unassembled WGS sequence"/>
</dbReference>
<reference evidence="1 2" key="1">
    <citation type="submission" date="2019-04" db="EMBL/GenBank/DDBJ databases">
        <title>Cohnella sp. nov., isolated from soil.</title>
        <authorList>
            <person name="Kim W."/>
        </authorList>
    </citation>
    <scope>NUCLEOTIDE SEQUENCE [LARGE SCALE GENOMIC DNA]</scope>
    <source>
        <strain evidence="1 2">CAU 1483</strain>
    </source>
</reference>
<sequence>MILPQQKANVILNKLVVNVIEDTSGIFIGTNQAWGWSSCGKSNYGFGVLKNSCLTRSLSIVQDSDIVDAPVQDIRHIALTEQPNSVQQASVAFQSLRAESLNNGSAIGLGENIQLGWRSTRKNNYGGGKHQGINHVNRMANITFDNDGVDAPVQTAGTILDTSPVVKNIRITQENPE</sequence>
<comment type="caution">
    <text evidence="1">The sequence shown here is derived from an EMBL/GenBank/DDBJ whole genome shotgun (WGS) entry which is preliminary data.</text>
</comment>
<dbReference type="RefSeq" id="WP_136775781.1">
    <property type="nucleotide sequence ID" value="NZ_SUPK01000001.1"/>
</dbReference>
<accession>A0A4U0FGL1</accession>
<protein>
    <submittedName>
        <fullName evidence="1">Uncharacterized protein</fullName>
    </submittedName>
</protein>
<evidence type="ECO:0000313" key="1">
    <source>
        <dbReference type="EMBL" id="TJY44061.1"/>
    </source>
</evidence>